<evidence type="ECO:0000313" key="1">
    <source>
        <dbReference type="EMBL" id="EGE53648.1"/>
    </source>
</evidence>
<dbReference type="EMBL" id="AEUT02000001">
    <property type="protein sequence ID" value="EGE53648.1"/>
    <property type="molecule type" value="Genomic_DNA"/>
</dbReference>
<reference evidence="1 2" key="1">
    <citation type="submission" date="2011-02" db="EMBL/GenBank/DDBJ databases">
        <authorList>
            <person name="Stanhope M.J."/>
            <person name="Durkin A.S."/>
            <person name="Hostetler J."/>
            <person name="Kim M."/>
            <person name="Radune D."/>
            <person name="Singh I."/>
            <person name="Town C.D."/>
        </authorList>
    </citation>
    <scope>NUCLEOTIDE SEQUENCE [LARGE SCALE GENOMIC DNA]</scope>
    <source>
        <strain evidence="1 2">NCFD 2020</strain>
    </source>
</reference>
<dbReference type="Proteomes" id="UP000003732">
    <property type="component" value="Unassembled WGS sequence"/>
</dbReference>
<proteinExistence type="predicted"/>
<name>F1Z0Y3_9STRE</name>
<protein>
    <submittedName>
        <fullName evidence="1">Conserved domain protein</fullName>
    </submittedName>
</protein>
<dbReference type="AlphaFoldDB" id="F1Z0Y3"/>
<dbReference type="HOGENOM" id="CLU_3048535_0_0_9"/>
<comment type="caution">
    <text evidence="1">The sequence shown here is derived from an EMBL/GenBank/DDBJ whole genome shotgun (WGS) entry which is preliminary data.</text>
</comment>
<accession>F1Z0Y3</accession>
<organism evidence="1 2">
    <name type="scientific">Streptococcus parauberis NCFD 2020</name>
    <dbReference type="NCBI Taxonomy" id="873447"/>
    <lineage>
        <taxon>Bacteria</taxon>
        <taxon>Bacillati</taxon>
        <taxon>Bacillota</taxon>
        <taxon>Bacilli</taxon>
        <taxon>Lactobacillales</taxon>
        <taxon>Streptococcaceae</taxon>
        <taxon>Streptococcus</taxon>
    </lineage>
</organism>
<gene>
    <name evidence="1" type="ORF">SPB_0714</name>
</gene>
<sequence>MNDFANNLADEYSEHLNKKVVDEIFEEKHRQQRNDFDYRNTAHDYVEGLDIEDN</sequence>
<evidence type="ECO:0000313" key="2">
    <source>
        <dbReference type="Proteomes" id="UP000003732"/>
    </source>
</evidence>